<accession>A0A9W8ATC9</accession>
<reference evidence="1" key="1">
    <citation type="submission" date="2022-07" db="EMBL/GenBank/DDBJ databases">
        <title>Phylogenomic reconstructions and comparative analyses of Kickxellomycotina fungi.</title>
        <authorList>
            <person name="Reynolds N.K."/>
            <person name="Stajich J.E."/>
            <person name="Barry K."/>
            <person name="Grigoriev I.V."/>
            <person name="Crous P."/>
            <person name="Smith M.E."/>
        </authorList>
    </citation>
    <scope>NUCLEOTIDE SEQUENCE</scope>
    <source>
        <strain evidence="1">RSA 1196</strain>
    </source>
</reference>
<name>A0A9W8ATC9_9FUNG</name>
<proteinExistence type="predicted"/>
<keyword evidence="2" id="KW-1185">Reference proteome</keyword>
<dbReference type="AlphaFoldDB" id="A0A9W8ATC9"/>
<evidence type="ECO:0000313" key="1">
    <source>
        <dbReference type="EMBL" id="KAJ1965535.1"/>
    </source>
</evidence>
<evidence type="ECO:0000313" key="2">
    <source>
        <dbReference type="Proteomes" id="UP001150925"/>
    </source>
</evidence>
<comment type="caution">
    <text evidence="1">The sequence shown here is derived from an EMBL/GenBank/DDBJ whole genome shotgun (WGS) entry which is preliminary data.</text>
</comment>
<dbReference type="EMBL" id="JANBPY010000589">
    <property type="protein sequence ID" value="KAJ1965535.1"/>
    <property type="molecule type" value="Genomic_DNA"/>
</dbReference>
<organism evidence="1 2">
    <name type="scientific">Dispira parvispora</name>
    <dbReference type="NCBI Taxonomy" id="1520584"/>
    <lineage>
        <taxon>Eukaryota</taxon>
        <taxon>Fungi</taxon>
        <taxon>Fungi incertae sedis</taxon>
        <taxon>Zoopagomycota</taxon>
        <taxon>Kickxellomycotina</taxon>
        <taxon>Dimargaritomycetes</taxon>
        <taxon>Dimargaritales</taxon>
        <taxon>Dimargaritaceae</taxon>
        <taxon>Dispira</taxon>
    </lineage>
</organism>
<sequence>MRRVERLWDGGSLANSDTLTHSSMERQLAKRYFLFPKPSGFRLRSCLVYLMGTTLLAHVLPTLARVLGLISPTVWRLSTQSLATSPYRWLAASQTWQSLLRLGRTIFGILYNWWAPVDPNSAQSFRQVYLAKVVEWGQRISLQVTRVWETPEIQLIRYTVVRGSDWIIHMLYHRVPHWCQRQWQTIRRAWRIIRYTYHHVLDMETVTLPRSWWTRCRALWITLLLTGSWSVQESPRTLLSSTSTLPSLSVSHYPSAVNFSTSTGTQCPWHRVFGALPYPRTTSTYADLRNDSISHSISPISELHVTREAFGESVISLIETQQEPADLDQSPISDNETAFPSHVFHPLQHLLHTRLSFHPAAWSVWWHWYTGRIESPKLSEVPHSDLPVVRTVTYSPFSLRFQMDQGKPVRGVASPSTASPPSTTKLYPPALNLASPLQSQVCHRSLPPSPPPPVPMSFFLEEFDPSEVSVPTERAERVYYYYYYLAYYQVYHTRAVAHTHSLHYEFPQGRMDTKGGPPLHTALDSEWQALLQDDHFEWGDPSSMWIFWWSWWHDFLDMHQLVRYDPHTYGLALTWPPPDSPVNFSFRHLLQLALALTAKSDPGVPYNAWSLATAGNASWVDKFYKTQDNAWSPPDPVWGNATQWRSQWQIWQSRWWSVSPAHSLTQVSTRSGTRRPPPAPPLSPWIAGTDYRAFKVEAPSSLLLGLLFFRGTILFVLSYRFVRTIVLCLGSFSW</sequence>
<dbReference type="Proteomes" id="UP001150925">
    <property type="component" value="Unassembled WGS sequence"/>
</dbReference>
<gene>
    <name evidence="1" type="ORF">IWQ62_002646</name>
</gene>
<protein>
    <submittedName>
        <fullName evidence="1">Uncharacterized protein</fullName>
    </submittedName>
</protein>